<dbReference type="GO" id="GO:0016887">
    <property type="term" value="F:ATP hydrolysis activity"/>
    <property type="evidence" value="ECO:0007669"/>
    <property type="project" value="InterPro"/>
</dbReference>
<sequence>MRRADLLAIGRDVLRPSSEGDIVTWLEANVKAIPDSPMPGPFRADRTPWVRDALRIAADPEVQLMTVLASIQSGKSLFARLLTCWIAEHAPGPTLLLQATDPEAKDFAIRYLRPVFKNTPPVMARMKADDMERSTTIDFDRFPLYCRGAWNEGNLQRLSIRYVIGDECWLWPPGHLQEASARVTAFGWMGKRVFMTQGGTLGGKGGEFHALHETTDQRDWNFRCPKCEHLQPWLWEMIRFPEAAKVSGSWDLNAVADGTKYECAGCHTLLDDNAGTRSEANARGEFVATNPLAYHGKVGLHWNALATMAWGELGVMMLKAKESADTYGDNEPRRIFKQKRLAMPWQEEGGEIVADATASDYNLGDPWEAEAMITAKGRVVDGKDAPTGSIPFRTMGVDVQRGHFWVVVRSWAKSGHSRLHGFGKVETWGGVEDFAKKHVVHKALVLVDSGDNTTEVYRETARRGWKCARGSGNEDFAVTDRDGKTTRRFYSERQRIQVPGLPGQPAHLISWSNLAGKDLLHGMRVKRLHGFARNADPFYIEMMASEVRVKDKRTGKPMWILPQGKKDNHAWDCECLCLLAAVRWGIGSRGEVSATEEPDAA</sequence>
<feature type="domain" description="Phage terminase large subunit GpA ATPase" evidence="1">
    <location>
        <begin position="36"/>
        <end position="276"/>
    </location>
</feature>
<gene>
    <name evidence="3" type="ORF">UFOVP1233_9</name>
</gene>
<organism evidence="3">
    <name type="scientific">uncultured Caudovirales phage</name>
    <dbReference type="NCBI Taxonomy" id="2100421"/>
    <lineage>
        <taxon>Viruses</taxon>
        <taxon>Duplodnaviria</taxon>
        <taxon>Heunggongvirae</taxon>
        <taxon>Uroviricota</taxon>
        <taxon>Caudoviricetes</taxon>
        <taxon>Peduoviridae</taxon>
        <taxon>Maltschvirus</taxon>
        <taxon>Maltschvirus maltsch</taxon>
    </lineage>
</organism>
<dbReference type="InterPro" id="IPR027417">
    <property type="entry name" value="P-loop_NTPase"/>
</dbReference>
<dbReference type="Gene3D" id="3.40.50.300">
    <property type="entry name" value="P-loop containing nucleotide triphosphate hydrolases"/>
    <property type="match status" value="1"/>
</dbReference>
<proteinExistence type="predicted"/>
<evidence type="ECO:0000259" key="2">
    <source>
        <dbReference type="Pfam" id="PF20454"/>
    </source>
</evidence>
<dbReference type="Pfam" id="PF20454">
    <property type="entry name" value="GpA_nuclease"/>
    <property type="match status" value="1"/>
</dbReference>
<dbReference type="InterPro" id="IPR046453">
    <property type="entry name" value="GpA_ATPase"/>
</dbReference>
<feature type="domain" description="Terminase large subunit GpA endonuclease" evidence="2">
    <location>
        <begin position="307"/>
        <end position="582"/>
    </location>
</feature>
<accession>A0A6J5RCL2</accession>
<dbReference type="GO" id="GO:0004519">
    <property type="term" value="F:endonuclease activity"/>
    <property type="evidence" value="ECO:0007669"/>
    <property type="project" value="InterPro"/>
</dbReference>
<evidence type="ECO:0000313" key="3">
    <source>
        <dbReference type="EMBL" id="CAB4192117.1"/>
    </source>
</evidence>
<dbReference type="InterPro" id="IPR046454">
    <property type="entry name" value="GpA_endonuclease"/>
</dbReference>
<name>A0A6J5RCL2_9CAUD</name>
<dbReference type="Pfam" id="PF05876">
    <property type="entry name" value="GpA_ATPase"/>
    <property type="match status" value="1"/>
</dbReference>
<reference evidence="3" key="1">
    <citation type="submission" date="2020-05" db="EMBL/GenBank/DDBJ databases">
        <authorList>
            <person name="Chiriac C."/>
            <person name="Salcher M."/>
            <person name="Ghai R."/>
            <person name="Kavagutti S V."/>
        </authorList>
    </citation>
    <scope>NUCLEOTIDE SEQUENCE</scope>
</reference>
<dbReference type="EMBL" id="LR797187">
    <property type="protein sequence ID" value="CAB4192117.1"/>
    <property type="molecule type" value="Genomic_DNA"/>
</dbReference>
<protein>
    <submittedName>
        <fullName evidence="3">COG5525 Phage terminase, large subunit GpA</fullName>
    </submittedName>
</protein>
<evidence type="ECO:0000259" key="1">
    <source>
        <dbReference type="Pfam" id="PF05876"/>
    </source>
</evidence>